<protein>
    <submittedName>
        <fullName evidence="2">Uncharacterized protein</fullName>
    </submittedName>
</protein>
<feature type="region of interest" description="Disordered" evidence="1">
    <location>
        <begin position="1"/>
        <end position="23"/>
    </location>
</feature>
<feature type="region of interest" description="Disordered" evidence="1">
    <location>
        <begin position="51"/>
        <end position="70"/>
    </location>
</feature>
<evidence type="ECO:0000313" key="3">
    <source>
        <dbReference type="Proteomes" id="UP001500171"/>
    </source>
</evidence>
<dbReference type="RefSeq" id="WP_345489213.1">
    <property type="nucleotide sequence ID" value="NZ_BAABHY010000001.1"/>
</dbReference>
<accession>A0ABP9N494</accession>
<reference evidence="3" key="1">
    <citation type="journal article" date="2019" name="Int. J. Syst. Evol. Microbiol.">
        <title>The Global Catalogue of Microorganisms (GCM) 10K type strain sequencing project: providing services to taxonomists for standard genome sequencing and annotation.</title>
        <authorList>
            <consortium name="The Broad Institute Genomics Platform"/>
            <consortium name="The Broad Institute Genome Sequencing Center for Infectious Disease"/>
            <person name="Wu L."/>
            <person name="Ma J."/>
        </authorList>
    </citation>
    <scope>NUCLEOTIDE SEQUENCE [LARGE SCALE GENOMIC DNA]</scope>
    <source>
        <strain evidence="3">JCM 18050</strain>
    </source>
</reference>
<dbReference type="EMBL" id="BAABHY010000001">
    <property type="protein sequence ID" value="GAA5107554.1"/>
    <property type="molecule type" value="Genomic_DNA"/>
</dbReference>
<comment type="caution">
    <text evidence="2">The sequence shown here is derived from an EMBL/GenBank/DDBJ whole genome shotgun (WGS) entry which is preliminary data.</text>
</comment>
<keyword evidence="3" id="KW-1185">Reference proteome</keyword>
<feature type="compositionally biased region" description="Basic and acidic residues" evidence="1">
    <location>
        <begin position="11"/>
        <end position="22"/>
    </location>
</feature>
<evidence type="ECO:0000256" key="1">
    <source>
        <dbReference type="SAM" id="MobiDB-lite"/>
    </source>
</evidence>
<organism evidence="2 3">
    <name type="scientific">Orbus sasakiae</name>
    <dbReference type="NCBI Taxonomy" id="1078475"/>
    <lineage>
        <taxon>Bacteria</taxon>
        <taxon>Pseudomonadati</taxon>
        <taxon>Pseudomonadota</taxon>
        <taxon>Gammaproteobacteria</taxon>
        <taxon>Orbales</taxon>
        <taxon>Orbaceae</taxon>
        <taxon>Orbus</taxon>
    </lineage>
</organism>
<feature type="compositionally biased region" description="Basic and acidic residues" evidence="1">
    <location>
        <begin position="54"/>
        <end position="63"/>
    </location>
</feature>
<name>A0ABP9N494_9GAMM</name>
<proteinExistence type="predicted"/>
<dbReference type="Proteomes" id="UP001500171">
    <property type="component" value="Unassembled WGS sequence"/>
</dbReference>
<sequence length="70" mass="8219">MAVYENQSDMFKQRAEKDKKAGDSYYAQAMDAKGRGDDKEYKSLMAQAQHYYKSQKENEEKARKNQGKSW</sequence>
<evidence type="ECO:0000313" key="2">
    <source>
        <dbReference type="EMBL" id="GAA5107554.1"/>
    </source>
</evidence>
<feature type="compositionally biased region" description="Polar residues" evidence="1">
    <location>
        <begin position="1"/>
        <end position="10"/>
    </location>
</feature>
<gene>
    <name evidence="2" type="ORF">GCM10023211_08800</name>
</gene>